<protein>
    <submittedName>
        <fullName evidence="1">Uncharacterized protein</fullName>
    </submittedName>
</protein>
<evidence type="ECO:0000313" key="1">
    <source>
        <dbReference type="EMBL" id="MET1489832.1"/>
    </source>
</evidence>
<evidence type="ECO:0000313" key="2">
    <source>
        <dbReference type="Proteomes" id="UP001548590"/>
    </source>
</evidence>
<organism evidence="1 2">
    <name type="scientific">Uliginosibacterium paludis</name>
    <dbReference type="NCBI Taxonomy" id="1615952"/>
    <lineage>
        <taxon>Bacteria</taxon>
        <taxon>Pseudomonadati</taxon>
        <taxon>Pseudomonadota</taxon>
        <taxon>Betaproteobacteria</taxon>
        <taxon>Rhodocyclales</taxon>
        <taxon>Zoogloeaceae</taxon>
        <taxon>Uliginosibacterium</taxon>
    </lineage>
</organism>
<name>A0ABV2CPJ7_9RHOO</name>
<sequence length="122" mass="13445">MNGQNRPVACRIPPESAKRPLVSAVDSFFCNSTLAFFLLNQDMPNDFFLQTRQPQTFACDFCGNPAPRFRAGEVLDGAGHASEAVLNEYFPELIHTAPDWQASCCMNSEVLDGSLLPQTFAN</sequence>
<keyword evidence="2" id="KW-1185">Reference proteome</keyword>
<dbReference type="EMBL" id="JBEWLZ010000004">
    <property type="protein sequence ID" value="MET1489832.1"/>
    <property type="molecule type" value="Genomic_DNA"/>
</dbReference>
<gene>
    <name evidence="1" type="ORF">ABVT11_08330</name>
</gene>
<dbReference type="Proteomes" id="UP001548590">
    <property type="component" value="Unassembled WGS sequence"/>
</dbReference>
<dbReference type="RefSeq" id="WP_345923095.1">
    <property type="nucleotide sequence ID" value="NZ_JBDIVF010000001.1"/>
</dbReference>
<reference evidence="1 2" key="1">
    <citation type="submission" date="2024-07" db="EMBL/GenBank/DDBJ databases">
        <title>Uliginosibacterium paludis KCTC:42655.</title>
        <authorList>
            <person name="Kim M.K."/>
        </authorList>
    </citation>
    <scope>NUCLEOTIDE SEQUENCE [LARGE SCALE GENOMIC DNA]</scope>
    <source>
        <strain evidence="1 2">KCTC 42655</strain>
    </source>
</reference>
<accession>A0ABV2CPJ7</accession>
<comment type="caution">
    <text evidence="1">The sequence shown here is derived from an EMBL/GenBank/DDBJ whole genome shotgun (WGS) entry which is preliminary data.</text>
</comment>
<proteinExistence type="predicted"/>